<dbReference type="PANTHER" id="PTHR35910">
    <property type="entry name" value="2EXR DOMAIN-CONTAINING PROTEIN"/>
    <property type="match status" value="1"/>
</dbReference>
<organism evidence="2 3">
    <name type="scientific">Phialocephala subalpina</name>
    <dbReference type="NCBI Taxonomy" id="576137"/>
    <lineage>
        <taxon>Eukaryota</taxon>
        <taxon>Fungi</taxon>
        <taxon>Dikarya</taxon>
        <taxon>Ascomycota</taxon>
        <taxon>Pezizomycotina</taxon>
        <taxon>Leotiomycetes</taxon>
        <taxon>Helotiales</taxon>
        <taxon>Mollisiaceae</taxon>
        <taxon>Phialocephala</taxon>
        <taxon>Phialocephala fortinii species complex</taxon>
    </lineage>
</organism>
<dbReference type="PANTHER" id="PTHR35910:SF6">
    <property type="entry name" value="2EXR DOMAIN-CONTAINING PROTEIN"/>
    <property type="match status" value="1"/>
</dbReference>
<evidence type="ECO:0000259" key="1">
    <source>
        <dbReference type="Pfam" id="PF20150"/>
    </source>
</evidence>
<evidence type="ECO:0000313" key="3">
    <source>
        <dbReference type="Proteomes" id="UP000184330"/>
    </source>
</evidence>
<proteinExistence type="predicted"/>
<dbReference type="EMBL" id="FJOG01000034">
    <property type="protein sequence ID" value="CZR65960.1"/>
    <property type="molecule type" value="Genomic_DNA"/>
</dbReference>
<dbReference type="OrthoDB" id="3513892at2759"/>
<evidence type="ECO:0000313" key="2">
    <source>
        <dbReference type="EMBL" id="CZR65960.1"/>
    </source>
</evidence>
<reference evidence="2 3" key="1">
    <citation type="submission" date="2016-03" db="EMBL/GenBank/DDBJ databases">
        <authorList>
            <person name="Ploux O."/>
        </authorList>
    </citation>
    <scope>NUCLEOTIDE SEQUENCE [LARGE SCALE GENOMIC DNA]</scope>
    <source>
        <strain evidence="2 3">UAMH 11012</strain>
    </source>
</reference>
<accession>A0A1L7XLM2</accession>
<name>A0A1L7XLM2_9HELO</name>
<dbReference type="Proteomes" id="UP000184330">
    <property type="component" value="Unassembled WGS sequence"/>
</dbReference>
<dbReference type="InterPro" id="IPR045518">
    <property type="entry name" value="2EXR"/>
</dbReference>
<dbReference type="Pfam" id="PF20150">
    <property type="entry name" value="2EXR"/>
    <property type="match status" value="1"/>
</dbReference>
<dbReference type="AlphaFoldDB" id="A0A1L7XLM2"/>
<keyword evidence="3" id="KW-1185">Reference proteome</keyword>
<protein>
    <recommendedName>
        <fullName evidence="1">2EXR domain-containing protein</fullName>
    </recommendedName>
</protein>
<gene>
    <name evidence="2" type="ORF">PAC_15860</name>
</gene>
<feature type="domain" description="2EXR" evidence="1">
    <location>
        <begin position="8"/>
        <end position="95"/>
    </location>
</feature>
<sequence length="308" mass="34541">MAPGLSQLYQRLPTELQLKIWDHTLEPRCIKVFYEVSDDRLPQDDQDGTPPLALQVCRTLRAHFLPRYPEFFQGGCNSKLKVRPHVRINSALDTVLVYSVWSSALIYMSSGTSSQDIARIRHIAVSSVLWQTAVFSYGYPEWRKAMSKLTSLESITLVTDQRLPTDGTESPLKQAVEKTLQLMHSENEDWTIPKVRIISTDIVCHGEVDSYYSLDAVDFERGDVKEASIAALTSPNSRGRSWIPTLRQLGGSRRSQRTYVPKPSLFSLWPNTLGVQAQRGSGWGLEDSAIVVPSALVALSLASFFLAR</sequence>